<proteinExistence type="predicted"/>
<keyword evidence="2" id="KW-0732">Signal</keyword>
<feature type="transmembrane region" description="Helical" evidence="1">
    <location>
        <begin position="34"/>
        <end position="58"/>
    </location>
</feature>
<keyword evidence="1" id="KW-0472">Membrane</keyword>
<keyword evidence="1" id="KW-0812">Transmembrane</keyword>
<dbReference type="Proteomes" id="UP000886876">
    <property type="component" value="Unassembled WGS sequence"/>
</dbReference>
<reference evidence="3" key="2">
    <citation type="journal article" date="2021" name="PeerJ">
        <title>Extensive microbial diversity within the chicken gut microbiome revealed by metagenomics and culture.</title>
        <authorList>
            <person name="Gilroy R."/>
            <person name="Ravi A."/>
            <person name="Getino M."/>
            <person name="Pursley I."/>
            <person name="Horton D.L."/>
            <person name="Alikhan N.F."/>
            <person name="Baker D."/>
            <person name="Gharbi K."/>
            <person name="Hall N."/>
            <person name="Watson M."/>
            <person name="Adriaenssens E.M."/>
            <person name="Foster-Nyarko E."/>
            <person name="Jarju S."/>
            <person name="Secka A."/>
            <person name="Antonio M."/>
            <person name="Oren A."/>
            <person name="Chaudhuri R.R."/>
            <person name="La Ragione R."/>
            <person name="Hildebrand F."/>
            <person name="Pallen M.J."/>
        </authorList>
    </citation>
    <scope>NUCLEOTIDE SEQUENCE</scope>
    <source>
        <strain evidence="3">ChiHecec3B27-6122</strain>
    </source>
</reference>
<name>A0A9D1G5E4_9FIRM</name>
<evidence type="ECO:0000313" key="3">
    <source>
        <dbReference type="EMBL" id="HIS97653.1"/>
    </source>
</evidence>
<sequence>MRKLTRTLLLAVVFSLCLTVIAFADVANGWTISVIAIGIPLLIIAAAVIVVAVLVKALRSRKGSGK</sequence>
<comment type="caution">
    <text evidence="3">The sequence shown here is derived from an EMBL/GenBank/DDBJ whole genome shotgun (WGS) entry which is preliminary data.</text>
</comment>
<evidence type="ECO:0000256" key="2">
    <source>
        <dbReference type="SAM" id="SignalP"/>
    </source>
</evidence>
<accession>A0A9D1G5E4</accession>
<evidence type="ECO:0000256" key="1">
    <source>
        <dbReference type="SAM" id="Phobius"/>
    </source>
</evidence>
<gene>
    <name evidence="3" type="ORF">IAD42_06735</name>
</gene>
<dbReference type="AlphaFoldDB" id="A0A9D1G5E4"/>
<feature type="chain" id="PRO_5039600493" evidence="2">
    <location>
        <begin position="25"/>
        <end position="66"/>
    </location>
</feature>
<protein>
    <submittedName>
        <fullName evidence="3">Uncharacterized protein</fullName>
    </submittedName>
</protein>
<feature type="signal peptide" evidence="2">
    <location>
        <begin position="1"/>
        <end position="24"/>
    </location>
</feature>
<evidence type="ECO:0000313" key="4">
    <source>
        <dbReference type="Proteomes" id="UP000886876"/>
    </source>
</evidence>
<dbReference type="EMBL" id="DVJS01000168">
    <property type="protein sequence ID" value="HIS97653.1"/>
    <property type="molecule type" value="Genomic_DNA"/>
</dbReference>
<reference evidence="3" key="1">
    <citation type="submission" date="2020-10" db="EMBL/GenBank/DDBJ databases">
        <authorList>
            <person name="Gilroy R."/>
        </authorList>
    </citation>
    <scope>NUCLEOTIDE SEQUENCE</scope>
    <source>
        <strain evidence="3">ChiHecec3B27-6122</strain>
    </source>
</reference>
<keyword evidence="1" id="KW-1133">Transmembrane helix</keyword>
<organism evidence="3 4">
    <name type="scientific">Candidatus Scatomorpha pullistercoris</name>
    <dbReference type="NCBI Taxonomy" id="2840929"/>
    <lineage>
        <taxon>Bacteria</taxon>
        <taxon>Bacillati</taxon>
        <taxon>Bacillota</taxon>
        <taxon>Clostridia</taxon>
        <taxon>Eubacteriales</taxon>
        <taxon>Candidatus Scatomorpha</taxon>
    </lineage>
</organism>